<dbReference type="EMBL" id="CP077073">
    <property type="protein sequence ID" value="QXH37040.1"/>
    <property type="molecule type" value="Genomic_DNA"/>
</dbReference>
<organism evidence="1 2">
    <name type="scientific">Pseudomonas muyukensis</name>
    <dbReference type="NCBI Taxonomy" id="2842357"/>
    <lineage>
        <taxon>Bacteria</taxon>
        <taxon>Pseudomonadati</taxon>
        <taxon>Pseudomonadota</taxon>
        <taxon>Gammaproteobacteria</taxon>
        <taxon>Pseudomonadales</taxon>
        <taxon>Pseudomonadaceae</taxon>
        <taxon>Pseudomonas</taxon>
    </lineage>
</organism>
<reference evidence="1" key="1">
    <citation type="journal article" date="2021" name="Microorganisms">
        <title>The Ever-Expanding Pseudomonas Genus: Description of 43 New Species and Partition of the Pseudomonas putida Group.</title>
        <authorList>
            <person name="Girard L."/>
            <person name="Lood C."/>
            <person name="Hofte M."/>
            <person name="Vandamme P."/>
            <person name="Rokni-Zadeh H."/>
            <person name="van Noort V."/>
            <person name="Lavigne R."/>
            <person name="De Mot R."/>
        </authorList>
    </citation>
    <scope>NUCLEOTIDE SEQUENCE</scope>
    <source>
        <strain evidence="1">COW39</strain>
    </source>
</reference>
<sequence length="56" mass="6026">MDDSLHAARKGDLILHPPLMADLVSAVSEAVIYAAVTEWASYLDANGASHYPLDQD</sequence>
<keyword evidence="2" id="KW-1185">Reference proteome</keyword>
<protein>
    <submittedName>
        <fullName evidence="1">Uncharacterized protein</fullName>
    </submittedName>
</protein>
<dbReference type="RefSeq" id="WP_217853436.1">
    <property type="nucleotide sequence ID" value="NZ_CP077073.1"/>
</dbReference>
<evidence type="ECO:0000313" key="2">
    <source>
        <dbReference type="Proteomes" id="UP001047646"/>
    </source>
</evidence>
<evidence type="ECO:0000313" key="1">
    <source>
        <dbReference type="EMBL" id="QXH37040.1"/>
    </source>
</evidence>
<accession>A0ABX8MD86</accession>
<proteinExistence type="predicted"/>
<name>A0ABX8MD86_9PSED</name>
<dbReference type="Proteomes" id="UP001047646">
    <property type="component" value="Chromosome"/>
</dbReference>
<gene>
    <name evidence="1" type="ORF">KSS95_09505</name>
</gene>